<dbReference type="Gramene" id="mRNA:HanXRQr2_Chr11g0480991">
    <property type="protein sequence ID" value="CDS:HanXRQr2_Chr11g0480991.1"/>
    <property type="gene ID" value="HanXRQr2_Chr11g0480991"/>
</dbReference>
<keyword evidence="3" id="KW-1185">Reference proteome</keyword>
<organism evidence="2 3">
    <name type="scientific">Helianthus annuus</name>
    <name type="common">Common sunflower</name>
    <dbReference type="NCBI Taxonomy" id="4232"/>
    <lineage>
        <taxon>Eukaryota</taxon>
        <taxon>Viridiplantae</taxon>
        <taxon>Streptophyta</taxon>
        <taxon>Embryophyta</taxon>
        <taxon>Tracheophyta</taxon>
        <taxon>Spermatophyta</taxon>
        <taxon>Magnoliopsida</taxon>
        <taxon>eudicotyledons</taxon>
        <taxon>Gunneridae</taxon>
        <taxon>Pentapetalae</taxon>
        <taxon>asterids</taxon>
        <taxon>campanulids</taxon>
        <taxon>Asterales</taxon>
        <taxon>Asteraceae</taxon>
        <taxon>Asteroideae</taxon>
        <taxon>Heliantheae alliance</taxon>
        <taxon>Heliantheae</taxon>
        <taxon>Helianthus</taxon>
    </lineage>
</organism>
<accession>A0A9K3HMY6</accession>
<dbReference type="Pfam" id="PF04195">
    <property type="entry name" value="Transposase_28"/>
    <property type="match status" value="1"/>
</dbReference>
<sequence>MSADDDIITVEEAGGGLPPLKWDQGMFEQVICGQQFASEWDARYPAQGQIAADAPPGYITLFTDFFSKGNFRLPATHFLGNILQYYGFHISQMSLMGMVRMRHFEFVCRSQGEEPTVDKFRIFYQLQSNMGFFSFALCAAKKILISPPKSFHE</sequence>
<reference evidence="2" key="2">
    <citation type="submission" date="2020-06" db="EMBL/GenBank/DDBJ databases">
        <title>Helianthus annuus Genome sequencing and assembly Release 2.</title>
        <authorList>
            <person name="Gouzy J."/>
            <person name="Langlade N."/>
            <person name="Munos S."/>
        </authorList>
    </citation>
    <scope>NUCLEOTIDE SEQUENCE</scope>
    <source>
        <tissue evidence="2">Leaves</tissue>
    </source>
</reference>
<dbReference type="AlphaFoldDB" id="A0A9K3HMY6"/>
<dbReference type="EMBL" id="MNCJ02000326">
    <property type="protein sequence ID" value="KAF5781226.1"/>
    <property type="molecule type" value="Genomic_DNA"/>
</dbReference>
<dbReference type="Proteomes" id="UP000215914">
    <property type="component" value="Unassembled WGS sequence"/>
</dbReference>
<gene>
    <name evidence="2" type="ORF">HanXRQr2_Chr11g0480991</name>
</gene>
<protein>
    <recommendedName>
        <fullName evidence="1">Transposase (putative) gypsy type domain-containing protein</fullName>
    </recommendedName>
</protein>
<feature type="domain" description="Transposase (putative) gypsy type" evidence="1">
    <location>
        <begin position="62"/>
        <end position="127"/>
    </location>
</feature>
<evidence type="ECO:0000259" key="1">
    <source>
        <dbReference type="Pfam" id="PF04195"/>
    </source>
</evidence>
<dbReference type="PANTHER" id="PTHR31099:SF49">
    <property type="entry name" value="MYOSIN HEAVY CHAIN-LIKE PROTEIN"/>
    <property type="match status" value="1"/>
</dbReference>
<dbReference type="InterPro" id="IPR007321">
    <property type="entry name" value="Transposase_28"/>
</dbReference>
<evidence type="ECO:0000313" key="2">
    <source>
        <dbReference type="EMBL" id="KAF5781226.1"/>
    </source>
</evidence>
<comment type="caution">
    <text evidence="2">The sequence shown here is derived from an EMBL/GenBank/DDBJ whole genome shotgun (WGS) entry which is preliminary data.</text>
</comment>
<name>A0A9K3HMY6_HELAN</name>
<dbReference type="PANTHER" id="PTHR31099">
    <property type="entry name" value="OS06G0165300 PROTEIN"/>
    <property type="match status" value="1"/>
</dbReference>
<proteinExistence type="predicted"/>
<reference evidence="2" key="1">
    <citation type="journal article" date="2017" name="Nature">
        <title>The sunflower genome provides insights into oil metabolism, flowering and Asterid evolution.</title>
        <authorList>
            <person name="Badouin H."/>
            <person name="Gouzy J."/>
            <person name="Grassa C.J."/>
            <person name="Murat F."/>
            <person name="Staton S.E."/>
            <person name="Cottret L."/>
            <person name="Lelandais-Briere C."/>
            <person name="Owens G.L."/>
            <person name="Carrere S."/>
            <person name="Mayjonade B."/>
            <person name="Legrand L."/>
            <person name="Gill N."/>
            <person name="Kane N.C."/>
            <person name="Bowers J.E."/>
            <person name="Hubner S."/>
            <person name="Bellec A."/>
            <person name="Berard A."/>
            <person name="Berges H."/>
            <person name="Blanchet N."/>
            <person name="Boniface M.C."/>
            <person name="Brunel D."/>
            <person name="Catrice O."/>
            <person name="Chaidir N."/>
            <person name="Claudel C."/>
            <person name="Donnadieu C."/>
            <person name="Faraut T."/>
            <person name="Fievet G."/>
            <person name="Helmstetter N."/>
            <person name="King M."/>
            <person name="Knapp S.J."/>
            <person name="Lai Z."/>
            <person name="Le Paslier M.C."/>
            <person name="Lippi Y."/>
            <person name="Lorenzon L."/>
            <person name="Mandel J.R."/>
            <person name="Marage G."/>
            <person name="Marchand G."/>
            <person name="Marquand E."/>
            <person name="Bret-Mestries E."/>
            <person name="Morien E."/>
            <person name="Nambeesan S."/>
            <person name="Nguyen T."/>
            <person name="Pegot-Espagnet P."/>
            <person name="Pouilly N."/>
            <person name="Raftis F."/>
            <person name="Sallet E."/>
            <person name="Schiex T."/>
            <person name="Thomas J."/>
            <person name="Vandecasteele C."/>
            <person name="Vares D."/>
            <person name="Vear F."/>
            <person name="Vautrin S."/>
            <person name="Crespi M."/>
            <person name="Mangin B."/>
            <person name="Burke J.M."/>
            <person name="Salse J."/>
            <person name="Munos S."/>
            <person name="Vincourt P."/>
            <person name="Rieseberg L.H."/>
            <person name="Langlade N.B."/>
        </authorList>
    </citation>
    <scope>NUCLEOTIDE SEQUENCE</scope>
    <source>
        <tissue evidence="2">Leaves</tissue>
    </source>
</reference>
<evidence type="ECO:0000313" key="3">
    <source>
        <dbReference type="Proteomes" id="UP000215914"/>
    </source>
</evidence>